<protein>
    <recommendedName>
        <fullName evidence="6">Replication factor A C-terminal domain-containing protein</fullName>
    </recommendedName>
</protein>
<organism evidence="4 5">
    <name type="scientific">Castilleja foliolosa</name>
    <dbReference type="NCBI Taxonomy" id="1961234"/>
    <lineage>
        <taxon>Eukaryota</taxon>
        <taxon>Viridiplantae</taxon>
        <taxon>Streptophyta</taxon>
        <taxon>Embryophyta</taxon>
        <taxon>Tracheophyta</taxon>
        <taxon>Spermatophyta</taxon>
        <taxon>Magnoliopsida</taxon>
        <taxon>eudicotyledons</taxon>
        <taxon>Gunneridae</taxon>
        <taxon>Pentapetalae</taxon>
        <taxon>asterids</taxon>
        <taxon>lamiids</taxon>
        <taxon>Lamiales</taxon>
        <taxon>Orobanchaceae</taxon>
        <taxon>Pedicularideae</taxon>
        <taxon>Castillejinae</taxon>
        <taxon>Castilleja</taxon>
    </lineage>
</organism>
<evidence type="ECO:0000313" key="4">
    <source>
        <dbReference type="EMBL" id="KAL3622367.1"/>
    </source>
</evidence>
<feature type="domain" description="Replication protein A 70 kDa DNA-binding subunit B/D first OB fold" evidence="2">
    <location>
        <begin position="9"/>
        <end position="111"/>
    </location>
</feature>
<evidence type="ECO:0000259" key="3">
    <source>
        <dbReference type="Pfam" id="PF08646"/>
    </source>
</evidence>
<proteinExistence type="predicted"/>
<dbReference type="PANTHER" id="PTHR47165">
    <property type="entry name" value="OS03G0429900 PROTEIN"/>
    <property type="match status" value="1"/>
</dbReference>
<reference evidence="5" key="1">
    <citation type="journal article" date="2024" name="IScience">
        <title>Strigolactones Initiate the Formation of Haustorium-like Structures in Castilleja.</title>
        <authorList>
            <person name="Buerger M."/>
            <person name="Peterson D."/>
            <person name="Chory J."/>
        </authorList>
    </citation>
    <scope>NUCLEOTIDE SEQUENCE [LARGE SCALE GENOMIC DNA]</scope>
</reference>
<accession>A0ABD3C0H9</accession>
<feature type="region of interest" description="Disordered" evidence="1">
    <location>
        <begin position="436"/>
        <end position="523"/>
    </location>
</feature>
<sequence>MAHSSNTLFSAINDLNSGSTAWAIKARVVRLYKQSSYLNRSETWSVEMVIHDQQGTRIHVTIRPDLYEKFKNVLSEGSLYMIKNFFVIENRSSYRSTNNRHKLALFRASTIIEYEDDQFPSNMFDITPLDQLQMEMDIDETLLRDVIGRVISYQKFEGFTARKMDFRIQDPENNQLSCTLWDDYIDDLLPILETTKDKPVIVLLQFGKVVKLADGVKISNNYQITKVTVNADSDVFTDFMNRLNMRGDAGFNRVLSNTNYSIYEDFTNGKAQVNTIANLIGLQDDELMWIDATIVDFHVMKDFWYAACKNCSKKLVVHPGTTKCSLCAFDNPIQNIRFKLELIVVDKSGTGTVILWNKSSELLIGQSAAELKQIYGDFPVTVPKEIEDAVINKRVLFELKLATFKMVRGIPNWNVGRIAYDDEIMEIYKKLPTVTQDSTSDEHGTLTELSSPENVDSNSKKLDKEKRKLFIELDEQEMNDDEAKADETEKKMQPEDVTDKTTSGNADAVYTSKKKKHVIKKEK</sequence>
<feature type="compositionally biased region" description="Basic and acidic residues" evidence="1">
    <location>
        <begin position="458"/>
        <end position="471"/>
    </location>
</feature>
<dbReference type="CDD" id="cd04481">
    <property type="entry name" value="RPA1_DBD_B_like"/>
    <property type="match status" value="1"/>
</dbReference>
<name>A0ABD3C0H9_9LAMI</name>
<dbReference type="InterPro" id="IPR003871">
    <property type="entry name" value="RFA1B/D_OB_1st"/>
</dbReference>
<dbReference type="Pfam" id="PF08646">
    <property type="entry name" value="Rep_fac-A_C"/>
    <property type="match status" value="1"/>
</dbReference>
<dbReference type="CDD" id="cd04480">
    <property type="entry name" value="RPA1_DBD_A_like"/>
    <property type="match status" value="1"/>
</dbReference>
<feature type="compositionally biased region" description="Basic and acidic residues" evidence="1">
    <location>
        <begin position="481"/>
        <end position="499"/>
    </location>
</feature>
<dbReference type="InterPro" id="IPR012340">
    <property type="entry name" value="NA-bd_OB-fold"/>
</dbReference>
<evidence type="ECO:0000313" key="5">
    <source>
        <dbReference type="Proteomes" id="UP001632038"/>
    </source>
</evidence>
<dbReference type="Gene3D" id="2.40.50.140">
    <property type="entry name" value="Nucleic acid-binding proteins"/>
    <property type="match status" value="3"/>
</dbReference>
<dbReference type="EMBL" id="JAVIJP010000060">
    <property type="protein sequence ID" value="KAL3622367.1"/>
    <property type="molecule type" value="Genomic_DNA"/>
</dbReference>
<dbReference type="PANTHER" id="PTHR47165:SF4">
    <property type="entry name" value="OS03G0429900 PROTEIN"/>
    <property type="match status" value="1"/>
</dbReference>
<comment type="caution">
    <text evidence="4">The sequence shown here is derived from an EMBL/GenBank/DDBJ whole genome shotgun (WGS) entry which is preliminary data.</text>
</comment>
<gene>
    <name evidence="4" type="ORF">CASFOL_033778</name>
</gene>
<evidence type="ECO:0000256" key="1">
    <source>
        <dbReference type="SAM" id="MobiDB-lite"/>
    </source>
</evidence>
<dbReference type="Pfam" id="PF02721">
    <property type="entry name" value="DUF223"/>
    <property type="match status" value="1"/>
</dbReference>
<dbReference type="SUPFAM" id="SSF50249">
    <property type="entry name" value="Nucleic acid-binding proteins"/>
    <property type="match status" value="3"/>
</dbReference>
<keyword evidence="5" id="KW-1185">Reference proteome</keyword>
<dbReference type="AlphaFoldDB" id="A0ABD3C0H9"/>
<evidence type="ECO:0000259" key="2">
    <source>
        <dbReference type="Pfam" id="PF02721"/>
    </source>
</evidence>
<feature type="compositionally biased region" description="Polar residues" evidence="1">
    <location>
        <begin position="447"/>
        <end position="457"/>
    </location>
</feature>
<feature type="domain" description="Replication factor A C-terminal" evidence="3">
    <location>
        <begin position="292"/>
        <end position="392"/>
    </location>
</feature>
<feature type="compositionally biased region" description="Basic residues" evidence="1">
    <location>
        <begin position="512"/>
        <end position="523"/>
    </location>
</feature>
<dbReference type="Proteomes" id="UP001632038">
    <property type="component" value="Unassembled WGS sequence"/>
</dbReference>
<evidence type="ECO:0008006" key="6">
    <source>
        <dbReference type="Google" id="ProtNLM"/>
    </source>
</evidence>
<dbReference type="InterPro" id="IPR013955">
    <property type="entry name" value="Rep_factor-A_C"/>
</dbReference>